<dbReference type="GO" id="GO:0004143">
    <property type="term" value="F:ATP-dependent diacylglycerol kinase activity"/>
    <property type="evidence" value="ECO:0007669"/>
    <property type="project" value="InterPro"/>
</dbReference>
<feature type="transmembrane region" description="Helical" evidence="1">
    <location>
        <begin position="74"/>
        <end position="95"/>
    </location>
</feature>
<dbReference type="EMBL" id="CP104003">
    <property type="protein sequence ID" value="UWM53032.1"/>
    <property type="molecule type" value="Genomic_DNA"/>
</dbReference>
<keyword evidence="1" id="KW-1133">Transmembrane helix</keyword>
<keyword evidence="2" id="KW-0418">Kinase</keyword>
<dbReference type="InterPro" id="IPR037997">
    <property type="entry name" value="Dgk1-like"/>
</dbReference>
<dbReference type="AlphaFoldDB" id="A0A9E7QZZ6"/>
<dbReference type="KEGG" id="ssai:N0B31_12825"/>
<protein>
    <submittedName>
        <fullName evidence="2">Dolichol kinase</fullName>
    </submittedName>
</protein>
<feature type="transmembrane region" description="Helical" evidence="1">
    <location>
        <begin position="12"/>
        <end position="31"/>
    </location>
</feature>
<evidence type="ECO:0000313" key="2">
    <source>
        <dbReference type="EMBL" id="UWM53032.1"/>
    </source>
</evidence>
<name>A0A9E7QZZ6_9EURY</name>
<proteinExistence type="predicted"/>
<accession>A0A9E7QZZ6</accession>
<keyword evidence="2" id="KW-0808">Transferase</keyword>
<organism evidence="2 3">
    <name type="scientific">Salinirubellus salinus</name>
    <dbReference type="NCBI Taxonomy" id="1364945"/>
    <lineage>
        <taxon>Archaea</taxon>
        <taxon>Methanobacteriati</taxon>
        <taxon>Methanobacteriota</taxon>
        <taxon>Stenosarchaea group</taxon>
        <taxon>Halobacteria</taxon>
        <taxon>Halobacteriales</taxon>
        <taxon>Natronomonadaceae</taxon>
        <taxon>Salinirubellus</taxon>
    </lineage>
</organism>
<evidence type="ECO:0000313" key="3">
    <source>
        <dbReference type="Proteomes" id="UP001057580"/>
    </source>
</evidence>
<sequence>MVSVPPEVQRRLVHSLGALVPLGWAVGIYDWRAVQGLWVFGLVVAMALEAGRLLGGLESWVYDRLTREYEQENLAGYALYTVSMTLVALAVSAGLGVTEGVAAASMLMLAIGDPVSGLLGSDELQSVKRTYVLLVMFGTCTLLAVPFVPSWLAAAAGGAAATLADGVKPVVAGYVVDDNLTIPPAAATAMTVVLAVV</sequence>
<dbReference type="GeneID" id="74943321"/>
<dbReference type="RefSeq" id="WP_260592027.1">
    <property type="nucleotide sequence ID" value="NZ_CP104003.1"/>
</dbReference>
<reference evidence="2" key="1">
    <citation type="submission" date="2022-09" db="EMBL/GenBank/DDBJ databases">
        <title>Diverse halophilic archaea isolated from saline environments.</title>
        <authorList>
            <person name="Cui H.-L."/>
        </authorList>
    </citation>
    <scope>NUCLEOTIDE SEQUENCE</scope>
    <source>
        <strain evidence="2">ZS-35-S2</strain>
    </source>
</reference>
<feature type="transmembrane region" description="Helical" evidence="1">
    <location>
        <begin position="131"/>
        <end position="152"/>
    </location>
</feature>
<evidence type="ECO:0000256" key="1">
    <source>
        <dbReference type="SAM" id="Phobius"/>
    </source>
</evidence>
<dbReference type="PANTHER" id="PTHR31303">
    <property type="entry name" value="CTP-DEPENDENT DIACYLGLYCEROL KINASE 1"/>
    <property type="match status" value="1"/>
</dbReference>
<keyword evidence="3" id="KW-1185">Reference proteome</keyword>
<dbReference type="PANTHER" id="PTHR31303:SF1">
    <property type="entry name" value="CTP-DEPENDENT DIACYLGLYCEROL KINASE 1"/>
    <property type="match status" value="1"/>
</dbReference>
<gene>
    <name evidence="2" type="ORF">N0B31_12825</name>
</gene>
<dbReference type="Proteomes" id="UP001057580">
    <property type="component" value="Chromosome"/>
</dbReference>
<keyword evidence="1" id="KW-0812">Transmembrane</keyword>
<keyword evidence="1" id="KW-0472">Membrane</keyword>
<feature type="transmembrane region" description="Helical" evidence="1">
    <location>
        <begin position="37"/>
        <end position="62"/>
    </location>
</feature>